<dbReference type="InterPro" id="IPR008962">
    <property type="entry name" value="PapD-like_sf"/>
</dbReference>
<dbReference type="InterPro" id="IPR016763">
    <property type="entry name" value="VAP"/>
</dbReference>
<dbReference type="InterPro" id="IPR013783">
    <property type="entry name" value="Ig-like_fold"/>
</dbReference>
<dbReference type="SUPFAM" id="SSF49354">
    <property type="entry name" value="PapD-like"/>
    <property type="match status" value="1"/>
</dbReference>
<keyword evidence="4" id="KW-1133">Transmembrane helix</keyword>
<feature type="domain" description="MSP" evidence="6">
    <location>
        <begin position="2"/>
        <end position="114"/>
    </location>
</feature>
<evidence type="ECO:0000256" key="3">
    <source>
        <dbReference type="ARBA" id="ARBA00022692"/>
    </source>
</evidence>
<dbReference type="PANTHER" id="PTHR10809:SF6">
    <property type="entry name" value="AT11025P-RELATED"/>
    <property type="match status" value="1"/>
</dbReference>
<dbReference type="Pfam" id="PF00635">
    <property type="entry name" value="Motile_Sperm"/>
    <property type="match status" value="1"/>
</dbReference>
<proteinExistence type="inferred from homology"/>
<dbReference type="InParanoid" id="J4G9Y0"/>
<accession>J4G9Y0</accession>
<dbReference type="RefSeq" id="XP_012182836.1">
    <property type="nucleotide sequence ID" value="XM_012327446.1"/>
</dbReference>
<evidence type="ECO:0000256" key="5">
    <source>
        <dbReference type="ARBA" id="ARBA00023136"/>
    </source>
</evidence>
<evidence type="ECO:0000313" key="8">
    <source>
        <dbReference type="Proteomes" id="UP000006352"/>
    </source>
</evidence>
<dbReference type="GO" id="GO:0005789">
    <property type="term" value="C:endoplasmic reticulum membrane"/>
    <property type="evidence" value="ECO:0007669"/>
    <property type="project" value="InterPro"/>
</dbReference>
<dbReference type="Proteomes" id="UP000006352">
    <property type="component" value="Unassembled WGS sequence"/>
</dbReference>
<dbReference type="InterPro" id="IPR000535">
    <property type="entry name" value="MSP_dom"/>
</dbReference>
<reference evidence="7 8" key="1">
    <citation type="journal article" date="2012" name="Appl. Environ. Microbiol.">
        <title>Short-read sequencing for genomic analysis of the brown rot fungus Fibroporia radiculosa.</title>
        <authorList>
            <person name="Tang J.D."/>
            <person name="Perkins A.D."/>
            <person name="Sonstegard T.S."/>
            <person name="Schroeder S.G."/>
            <person name="Burgess S.C."/>
            <person name="Diehl S.V."/>
        </authorList>
    </citation>
    <scope>NUCLEOTIDE SEQUENCE [LARGE SCALE GENOMIC DNA]</scope>
    <source>
        <strain evidence="7 8">TFFH 294</strain>
    </source>
</reference>
<comment type="subcellular location">
    <subcellularLocation>
        <location evidence="1">Membrane</location>
        <topology evidence="1">Single-pass type IV membrane protein</topology>
    </subcellularLocation>
</comment>
<dbReference type="GO" id="GO:0005886">
    <property type="term" value="C:plasma membrane"/>
    <property type="evidence" value="ECO:0007669"/>
    <property type="project" value="TreeGrafter"/>
</dbReference>
<name>J4G9Y0_9APHY</name>
<sequence length="143" mass="16196">MSLAIHPDKVLEFRRPLTKCTKRSLSITNHNDQPVAFKIKTTVPKLYRIRPNVGKIEPGETVEVQVMMLAREFDPPFNDECQDKFLIQSVIVTTDKDPSPSDSVVRISAVVSTTPYLRDSGMTEVATSISTNFESRIFLQKRL</sequence>
<evidence type="ECO:0000256" key="2">
    <source>
        <dbReference type="ARBA" id="ARBA00008932"/>
    </source>
</evidence>
<evidence type="ECO:0000256" key="1">
    <source>
        <dbReference type="ARBA" id="ARBA00004211"/>
    </source>
</evidence>
<evidence type="ECO:0000313" key="7">
    <source>
        <dbReference type="EMBL" id="CCM03553.1"/>
    </source>
</evidence>
<evidence type="ECO:0000259" key="6">
    <source>
        <dbReference type="PROSITE" id="PS50202"/>
    </source>
</evidence>
<keyword evidence="8" id="KW-1185">Reference proteome</keyword>
<dbReference type="OrthoDB" id="264603at2759"/>
<organism evidence="7 8">
    <name type="scientific">Fibroporia radiculosa</name>
    <dbReference type="NCBI Taxonomy" id="599839"/>
    <lineage>
        <taxon>Eukaryota</taxon>
        <taxon>Fungi</taxon>
        <taxon>Dikarya</taxon>
        <taxon>Basidiomycota</taxon>
        <taxon>Agaricomycotina</taxon>
        <taxon>Agaricomycetes</taxon>
        <taxon>Polyporales</taxon>
        <taxon>Fibroporiaceae</taxon>
        <taxon>Fibroporia</taxon>
    </lineage>
</organism>
<dbReference type="AlphaFoldDB" id="J4G9Y0"/>
<gene>
    <name evidence="7" type="ORF">FIBRA_05689</name>
</gene>
<dbReference type="Gene3D" id="2.60.40.10">
    <property type="entry name" value="Immunoglobulins"/>
    <property type="match status" value="1"/>
</dbReference>
<keyword evidence="5" id="KW-0472">Membrane</keyword>
<evidence type="ECO:0000256" key="4">
    <source>
        <dbReference type="ARBA" id="ARBA00022989"/>
    </source>
</evidence>
<keyword evidence="3" id="KW-0812">Transmembrane</keyword>
<dbReference type="HOGENOM" id="CLU_1806191_0_0_1"/>
<protein>
    <recommendedName>
        <fullName evidence="6">MSP domain-containing protein</fullName>
    </recommendedName>
</protein>
<dbReference type="PROSITE" id="PS50202">
    <property type="entry name" value="MSP"/>
    <property type="match status" value="1"/>
</dbReference>
<dbReference type="GO" id="GO:0090158">
    <property type="term" value="P:endoplasmic reticulum membrane organization"/>
    <property type="evidence" value="ECO:0007669"/>
    <property type="project" value="TreeGrafter"/>
</dbReference>
<dbReference type="STRING" id="599839.J4G9Y0"/>
<dbReference type="GeneID" id="24098464"/>
<comment type="similarity">
    <text evidence="2">Belongs to the VAMP-associated protein (VAP) (TC 9.B.17) family.</text>
</comment>
<dbReference type="PANTHER" id="PTHR10809">
    <property type="entry name" value="VESICLE-ASSOCIATED MEMBRANE PROTEIN-ASSOCIATED PROTEIN"/>
    <property type="match status" value="1"/>
</dbReference>
<dbReference type="GO" id="GO:0061817">
    <property type="term" value="P:endoplasmic reticulum-plasma membrane tethering"/>
    <property type="evidence" value="ECO:0007669"/>
    <property type="project" value="TreeGrafter"/>
</dbReference>
<dbReference type="EMBL" id="HE797117">
    <property type="protein sequence ID" value="CCM03553.1"/>
    <property type="molecule type" value="Genomic_DNA"/>
</dbReference>